<dbReference type="AlphaFoldDB" id="S7W9R8"/>
<reference evidence="2" key="1">
    <citation type="journal article" date="2013" name="PLoS Genet.">
        <title>The genome of Spraguea lophii and the basis of host-microsporidian interactions.</title>
        <authorList>
            <person name="Campbell S.E."/>
            <person name="Williams T.A."/>
            <person name="Yousuf A."/>
            <person name="Soanes D.M."/>
            <person name="Paszkiewicz K.H."/>
            <person name="Williams B.A.P."/>
        </authorList>
    </citation>
    <scope>NUCLEOTIDE SEQUENCE [LARGE SCALE GENOMIC DNA]</scope>
    <source>
        <strain evidence="2">42_110</strain>
    </source>
</reference>
<gene>
    <name evidence="1" type="ORF">SLOPH_1132</name>
</gene>
<sequence length="114" mass="13461">MKDIEKLQTKFFVKRPKKSKVTKRKEDKIGNNKDSIIYGSKMAANRDYSNLYGFSGIRDFEHSSNNVYFKKWIIIKEKSLKYNNKKVLPIDNIFLDEKELEALEGLIKLKNLKI</sequence>
<dbReference type="HOGENOM" id="CLU_2122668_0_0_1"/>
<evidence type="ECO:0000313" key="1">
    <source>
        <dbReference type="EMBL" id="EPR78497.1"/>
    </source>
</evidence>
<comment type="caution">
    <text evidence="1">The sequence shown here is derived from an EMBL/GenBank/DDBJ whole genome shotgun (WGS) entry which is preliminary data.</text>
</comment>
<accession>S7W9R8</accession>
<dbReference type="Proteomes" id="UP000014978">
    <property type="component" value="Unassembled WGS sequence"/>
</dbReference>
<dbReference type="EMBL" id="ATCN01000745">
    <property type="protein sequence ID" value="EPR78497.1"/>
    <property type="molecule type" value="Genomic_DNA"/>
</dbReference>
<dbReference type="InParanoid" id="S7W9R8"/>
<name>S7W9R8_SPRLO</name>
<organism evidence="1 2">
    <name type="scientific">Spraguea lophii (strain 42_110)</name>
    <name type="common">Microsporidian parasite</name>
    <dbReference type="NCBI Taxonomy" id="1358809"/>
    <lineage>
        <taxon>Eukaryota</taxon>
        <taxon>Fungi</taxon>
        <taxon>Fungi incertae sedis</taxon>
        <taxon>Microsporidia</taxon>
        <taxon>Spragueidae</taxon>
        <taxon>Spraguea</taxon>
    </lineage>
</organism>
<proteinExistence type="predicted"/>
<protein>
    <submittedName>
        <fullName evidence="1">Uncharacterized protein</fullName>
    </submittedName>
</protein>
<evidence type="ECO:0000313" key="2">
    <source>
        <dbReference type="Proteomes" id="UP000014978"/>
    </source>
</evidence>
<dbReference type="VEuPathDB" id="MicrosporidiaDB:SLOPH_1132"/>
<keyword evidence="2" id="KW-1185">Reference proteome</keyword>